<keyword evidence="2" id="KW-1185">Reference proteome</keyword>
<dbReference type="Gene3D" id="3.90.10.10">
    <property type="entry name" value="Cytochrome C3"/>
    <property type="match status" value="1"/>
</dbReference>
<evidence type="ECO:0000313" key="1">
    <source>
        <dbReference type="EMBL" id="NVZ10454.1"/>
    </source>
</evidence>
<dbReference type="RefSeq" id="WP_176977196.1">
    <property type="nucleotide sequence ID" value="NZ_JABZEO010000010.1"/>
</dbReference>
<dbReference type="AlphaFoldDB" id="A0A850R966"/>
<sequence>MSPLVDGIGPLPPILWLLAVLSPGVAASDVTDRESRPCADCHAAIVQTFAATRMAQGAEGEVFRREWMEQGTPEGCLVCHAPSGGAGLSCNDCHGRAGHPYPRLQVPDICARCHDAPGESTVRRFREHPAALQGKDCLDCHLPPGGAKAGHGFIGPSVAGFLDDVARLRLSLRHTPNDGAIVLIRISHRAGHALPGGTTGRAVWLTVSRLDAEGITVWRETVRFGWERHGENEWQDRTLPPGPPTSIEIALPTHTVTTRLRAELWYRFAAGDLATPDPRARLLDAVELDLPSPVPADRR</sequence>
<proteinExistence type="predicted"/>
<dbReference type="InterPro" id="IPR036280">
    <property type="entry name" value="Multihaem_cyt_sf"/>
</dbReference>
<reference evidence="1 2" key="1">
    <citation type="submission" date="2020-06" db="EMBL/GenBank/DDBJ databases">
        <title>Whole-genome sequence of Allochromatium humboldtianum DSM 21881, type strain.</title>
        <authorList>
            <person name="Kyndt J.A."/>
            <person name="Meyer T.E."/>
        </authorList>
    </citation>
    <scope>NUCLEOTIDE SEQUENCE [LARGE SCALE GENOMIC DNA]</scope>
    <source>
        <strain evidence="1 2">DSM 21881</strain>
    </source>
</reference>
<dbReference type="SUPFAM" id="SSF48695">
    <property type="entry name" value="Multiheme cytochromes"/>
    <property type="match status" value="1"/>
</dbReference>
<comment type="caution">
    <text evidence="1">The sequence shown here is derived from an EMBL/GenBank/DDBJ whole genome shotgun (WGS) entry which is preliminary data.</text>
</comment>
<gene>
    <name evidence="1" type="ORF">HW932_14410</name>
</gene>
<evidence type="ECO:0000313" key="2">
    <source>
        <dbReference type="Proteomes" id="UP000592294"/>
    </source>
</evidence>
<evidence type="ECO:0008006" key="3">
    <source>
        <dbReference type="Google" id="ProtNLM"/>
    </source>
</evidence>
<name>A0A850R966_9GAMM</name>
<organism evidence="1 2">
    <name type="scientific">Allochromatium humboldtianum</name>
    <dbReference type="NCBI Taxonomy" id="504901"/>
    <lineage>
        <taxon>Bacteria</taxon>
        <taxon>Pseudomonadati</taxon>
        <taxon>Pseudomonadota</taxon>
        <taxon>Gammaproteobacteria</taxon>
        <taxon>Chromatiales</taxon>
        <taxon>Chromatiaceae</taxon>
        <taxon>Allochromatium</taxon>
    </lineage>
</organism>
<dbReference type="Proteomes" id="UP000592294">
    <property type="component" value="Unassembled WGS sequence"/>
</dbReference>
<protein>
    <recommendedName>
        <fullName evidence="3">Cytochrome c-552/4 domain-containing protein</fullName>
    </recommendedName>
</protein>
<dbReference type="EMBL" id="JABZEO010000010">
    <property type="protein sequence ID" value="NVZ10454.1"/>
    <property type="molecule type" value="Genomic_DNA"/>
</dbReference>
<accession>A0A850R966</accession>